<gene>
    <name evidence="1" type="ORF">ZIOFF_015111</name>
</gene>
<evidence type="ECO:0000313" key="2">
    <source>
        <dbReference type="Proteomes" id="UP000734854"/>
    </source>
</evidence>
<keyword evidence="2" id="KW-1185">Reference proteome</keyword>
<reference evidence="1 2" key="1">
    <citation type="submission" date="2020-08" db="EMBL/GenBank/DDBJ databases">
        <title>Plant Genome Project.</title>
        <authorList>
            <person name="Zhang R.-G."/>
        </authorList>
    </citation>
    <scope>NUCLEOTIDE SEQUENCE [LARGE SCALE GENOMIC DNA]</scope>
    <source>
        <tissue evidence="1">Rhizome</tissue>
    </source>
</reference>
<evidence type="ECO:0000313" key="1">
    <source>
        <dbReference type="EMBL" id="KAG6525159.1"/>
    </source>
</evidence>
<organism evidence="1 2">
    <name type="scientific">Zingiber officinale</name>
    <name type="common">Ginger</name>
    <name type="synonym">Amomum zingiber</name>
    <dbReference type="NCBI Taxonomy" id="94328"/>
    <lineage>
        <taxon>Eukaryota</taxon>
        <taxon>Viridiplantae</taxon>
        <taxon>Streptophyta</taxon>
        <taxon>Embryophyta</taxon>
        <taxon>Tracheophyta</taxon>
        <taxon>Spermatophyta</taxon>
        <taxon>Magnoliopsida</taxon>
        <taxon>Liliopsida</taxon>
        <taxon>Zingiberales</taxon>
        <taxon>Zingiberaceae</taxon>
        <taxon>Zingiber</taxon>
    </lineage>
</organism>
<proteinExistence type="predicted"/>
<dbReference type="AlphaFoldDB" id="A0A8J5HQT7"/>
<dbReference type="Proteomes" id="UP000734854">
    <property type="component" value="Unassembled WGS sequence"/>
</dbReference>
<accession>A0A8J5HQT7</accession>
<protein>
    <submittedName>
        <fullName evidence="1">Uncharacterized protein</fullName>
    </submittedName>
</protein>
<sequence>MFSPYGPLECTSAQSRRRAPAYAAAYRASRASHDSGGSPTAALAAFCERRNCVAAAGRGRRLAPTWTWPQQSRNPTTRSREKGTLEFTMTELKCRIIMVVVPRALGGFLSCYPAVVLG</sequence>
<comment type="caution">
    <text evidence="1">The sequence shown here is derived from an EMBL/GenBank/DDBJ whole genome shotgun (WGS) entry which is preliminary data.</text>
</comment>
<dbReference type="EMBL" id="JACMSC010000004">
    <property type="protein sequence ID" value="KAG6525159.1"/>
    <property type="molecule type" value="Genomic_DNA"/>
</dbReference>
<name>A0A8J5HQT7_ZINOF</name>